<comment type="caution">
    <text evidence="2">The sequence shown here is derived from an EMBL/GenBank/DDBJ whole genome shotgun (WGS) entry which is preliminary data.</text>
</comment>
<evidence type="ECO:0000256" key="1">
    <source>
        <dbReference type="SAM" id="Phobius"/>
    </source>
</evidence>
<evidence type="ECO:0000313" key="2">
    <source>
        <dbReference type="EMBL" id="TKR64791.1"/>
    </source>
</evidence>
<protein>
    <recommendedName>
        <fullName evidence="4">7TM GPCR serpentine receptor class x (Srx) domain-containing protein</fullName>
    </recommendedName>
</protein>
<dbReference type="Proteomes" id="UP000298663">
    <property type="component" value="Unassembled WGS sequence"/>
</dbReference>
<sequence length="215" mass="24589">MVAPGQIIPGLAQILNHDPYHLAKYSKILLAASIRLSAILSFVLALNRLKIICRLTYPKFVHATFYVVAYVYVVNTGILVFTPWCGYLFKPGYYIGGYDFSKPYTWLLAKVNSVVVLTSYTATLAVYLIIIGYVIRKNSKMRKIKNHQREKIILYYAGCRFALDMTAIIVFYWFRHIHTGWSGMLLALVFLVNSIAVSPALYLSLYGWVRNEIEL</sequence>
<dbReference type="AlphaFoldDB" id="A0A4U5M7A8"/>
<name>A0A4U5M7A8_STECR</name>
<keyword evidence="1" id="KW-0812">Transmembrane</keyword>
<keyword evidence="1" id="KW-1133">Transmembrane helix</keyword>
<reference evidence="2 3" key="2">
    <citation type="journal article" date="2019" name="G3 (Bethesda)">
        <title>Hybrid Assembly of the Genome of the Entomopathogenic Nematode Steinernema carpocapsae Identifies the X-Chromosome.</title>
        <authorList>
            <person name="Serra L."/>
            <person name="Macchietto M."/>
            <person name="Macias-Munoz A."/>
            <person name="McGill C.J."/>
            <person name="Rodriguez I.M."/>
            <person name="Rodriguez B."/>
            <person name="Murad R."/>
            <person name="Mortazavi A."/>
        </authorList>
    </citation>
    <scope>NUCLEOTIDE SEQUENCE [LARGE SCALE GENOMIC DNA]</scope>
    <source>
        <strain evidence="2 3">ALL</strain>
    </source>
</reference>
<evidence type="ECO:0008006" key="4">
    <source>
        <dbReference type="Google" id="ProtNLM"/>
    </source>
</evidence>
<dbReference type="EMBL" id="AZBU02000009">
    <property type="protein sequence ID" value="TKR64791.1"/>
    <property type="molecule type" value="Genomic_DNA"/>
</dbReference>
<dbReference type="OrthoDB" id="5829915at2759"/>
<feature type="transmembrane region" description="Helical" evidence="1">
    <location>
        <begin position="67"/>
        <end position="89"/>
    </location>
</feature>
<reference evidence="2 3" key="1">
    <citation type="journal article" date="2015" name="Genome Biol.">
        <title>Comparative genomics of Steinernema reveals deeply conserved gene regulatory networks.</title>
        <authorList>
            <person name="Dillman A.R."/>
            <person name="Macchietto M."/>
            <person name="Porter C.F."/>
            <person name="Rogers A."/>
            <person name="Williams B."/>
            <person name="Antoshechkin I."/>
            <person name="Lee M.M."/>
            <person name="Goodwin Z."/>
            <person name="Lu X."/>
            <person name="Lewis E.E."/>
            <person name="Goodrich-Blair H."/>
            <person name="Stock S.P."/>
            <person name="Adams B.J."/>
            <person name="Sternberg P.W."/>
            <person name="Mortazavi A."/>
        </authorList>
    </citation>
    <scope>NUCLEOTIDE SEQUENCE [LARGE SCALE GENOMIC DNA]</scope>
    <source>
        <strain evidence="2 3">ALL</strain>
    </source>
</reference>
<feature type="transmembrane region" description="Helical" evidence="1">
    <location>
        <begin position="109"/>
        <end position="133"/>
    </location>
</feature>
<evidence type="ECO:0000313" key="3">
    <source>
        <dbReference type="Proteomes" id="UP000298663"/>
    </source>
</evidence>
<proteinExistence type="predicted"/>
<feature type="transmembrane region" description="Helical" evidence="1">
    <location>
        <begin position="153"/>
        <end position="174"/>
    </location>
</feature>
<feature type="transmembrane region" description="Helical" evidence="1">
    <location>
        <begin position="186"/>
        <end position="209"/>
    </location>
</feature>
<gene>
    <name evidence="2" type="ORF">L596_025272</name>
</gene>
<keyword evidence="3" id="KW-1185">Reference proteome</keyword>
<accession>A0A4U5M7A8</accession>
<organism evidence="2 3">
    <name type="scientific">Steinernema carpocapsae</name>
    <name type="common">Entomopathogenic nematode</name>
    <dbReference type="NCBI Taxonomy" id="34508"/>
    <lineage>
        <taxon>Eukaryota</taxon>
        <taxon>Metazoa</taxon>
        <taxon>Ecdysozoa</taxon>
        <taxon>Nematoda</taxon>
        <taxon>Chromadorea</taxon>
        <taxon>Rhabditida</taxon>
        <taxon>Tylenchina</taxon>
        <taxon>Panagrolaimomorpha</taxon>
        <taxon>Strongyloidoidea</taxon>
        <taxon>Steinernematidae</taxon>
        <taxon>Steinernema</taxon>
    </lineage>
</organism>
<feature type="transmembrane region" description="Helical" evidence="1">
    <location>
        <begin position="28"/>
        <end position="46"/>
    </location>
</feature>
<keyword evidence="1" id="KW-0472">Membrane</keyword>